<dbReference type="EMBL" id="JAACJK010000112">
    <property type="protein sequence ID" value="KAF5331961.1"/>
    <property type="molecule type" value="Genomic_DNA"/>
</dbReference>
<dbReference type="Proteomes" id="UP000541558">
    <property type="component" value="Unassembled WGS sequence"/>
</dbReference>
<evidence type="ECO:0000313" key="2">
    <source>
        <dbReference type="Proteomes" id="UP000541558"/>
    </source>
</evidence>
<organism evidence="1 2">
    <name type="scientific">Ephemerocybe angulata</name>
    <dbReference type="NCBI Taxonomy" id="980116"/>
    <lineage>
        <taxon>Eukaryota</taxon>
        <taxon>Fungi</taxon>
        <taxon>Dikarya</taxon>
        <taxon>Basidiomycota</taxon>
        <taxon>Agaricomycotina</taxon>
        <taxon>Agaricomycetes</taxon>
        <taxon>Agaricomycetidae</taxon>
        <taxon>Agaricales</taxon>
        <taxon>Agaricineae</taxon>
        <taxon>Psathyrellaceae</taxon>
        <taxon>Ephemerocybe</taxon>
    </lineage>
</organism>
<gene>
    <name evidence="1" type="ORF">D9611_008862</name>
</gene>
<name>A0A8H5FCP2_9AGAR</name>
<proteinExistence type="predicted"/>
<reference evidence="1 2" key="1">
    <citation type="journal article" date="2020" name="ISME J.">
        <title>Uncovering the hidden diversity of litter-decomposition mechanisms in mushroom-forming fungi.</title>
        <authorList>
            <person name="Floudas D."/>
            <person name="Bentzer J."/>
            <person name="Ahren D."/>
            <person name="Johansson T."/>
            <person name="Persson P."/>
            <person name="Tunlid A."/>
        </authorList>
    </citation>
    <scope>NUCLEOTIDE SEQUENCE [LARGE SCALE GENOMIC DNA]</scope>
    <source>
        <strain evidence="1 2">CBS 175.51</strain>
    </source>
</reference>
<dbReference type="AlphaFoldDB" id="A0A8H5FCP2"/>
<accession>A0A8H5FCP2</accession>
<protein>
    <submittedName>
        <fullName evidence="1">Uncharacterized protein</fullName>
    </submittedName>
</protein>
<comment type="caution">
    <text evidence="1">The sequence shown here is derived from an EMBL/GenBank/DDBJ whole genome shotgun (WGS) entry which is preliminary data.</text>
</comment>
<evidence type="ECO:0000313" key="1">
    <source>
        <dbReference type="EMBL" id="KAF5331961.1"/>
    </source>
</evidence>
<sequence length="230" mass="26502">MSQTETKGKKKSKAEAKAASYDTLFPHFRIYGEDPNPPLRGTVLSRNVVPIYGLGWIIYWPHARHRQRAFKSRRDSIMWSNWEKHKCKPSLDALESYGLMTPDITMLAYDYIFVRVGCNTLSMLTGLQNAESRDFLLRQATLALGLVPGTFDPLENLVWKRWPKSRTSVTQELDLVYPCKWRYEWRQGEVGPDVKDVPPHSIPENIESLPHLPEPLVCIVDCPNPYTIPF</sequence>
<dbReference type="OrthoDB" id="10391961at2759"/>
<keyword evidence="2" id="KW-1185">Reference proteome</keyword>